<evidence type="ECO:0000313" key="3">
    <source>
        <dbReference type="Proteomes" id="UP000821866"/>
    </source>
</evidence>
<dbReference type="Proteomes" id="UP000821866">
    <property type="component" value="Chromosome 10"/>
</dbReference>
<accession>A0A9J6EUB9</accession>
<dbReference type="VEuPathDB" id="VectorBase:LOC119162097"/>
<gene>
    <name evidence="2" type="ORF">HPB51_021632</name>
</gene>
<dbReference type="AlphaFoldDB" id="A0A9J6EUB9"/>
<dbReference type="Gene3D" id="3.80.10.10">
    <property type="entry name" value="Ribonuclease Inhibitor"/>
    <property type="match status" value="3"/>
</dbReference>
<dbReference type="SUPFAM" id="SSF52047">
    <property type="entry name" value="RNI-like"/>
    <property type="match status" value="1"/>
</dbReference>
<sequence>MAADLDDDLRRLLVDLEGARGCISGAVIDYRMPCTATEDTTCQIVHHLAIWNEFFRCLNLQLIELTESGRQLGLVGVRNNYYTCTNEERDQASTLLYWLLQTHRCVATLYVTSEIIQGKYSQNRRELLWRALDGKASLKSLTFQSYLDLWKEEDEQQECADFCKALLSLSGLEELDLYVTEWDGLVSAMCTILRKTTKLRVLNLFNTGLYFECEALLWALRANSTLRHLSLPSHMIYTHSYSFLKFMAASATLQRLSVLNENIFDRRHNDLRWVFKGMLKNPAISVLEVENYCFDSGSTRMAARMLRENRNLKSLKLSWSFFLDPDDRPLLETPADVALLHDALSQNSTLEHLTLCIHVWSVDQWRPFFSVASKHGSLKMVTIEAVDRLYCLMHGVVQQLELSGIEQKVCFRASCSIESLLASDCRRCSSLEVCLAHRRYGETYYNGGILLPVLQQLPTLTHLTVSSVALERECRAKFSAITDYIATTSTLKNLSLQYQECHQETGPSLCSLLSQSLLLNTSITELGFGQSGDPCDGLALLGDVVRQSVVLRRINFFGWYVLPYSLFVQRLLVDVSRYDALCGVTWRSESLSEWIDSWTIRYCAAGLERVYRNPALLTELAEVLSIDEAEARERVRQRVRSIEGLQDFMRLAGVVKECVTCLPSEDGSTQLDALNEDCWSHVRRYLQLSDLLLGSASQ</sequence>
<proteinExistence type="predicted"/>
<comment type="caution">
    <text evidence="2">The sequence shown here is derived from an EMBL/GenBank/DDBJ whole genome shotgun (WGS) entry which is preliminary data.</text>
</comment>
<reference evidence="2" key="2">
    <citation type="submission" date="2021-09" db="EMBL/GenBank/DDBJ databases">
        <authorList>
            <person name="Jia N."/>
            <person name="Wang J."/>
            <person name="Shi W."/>
            <person name="Du L."/>
            <person name="Sun Y."/>
            <person name="Zhan W."/>
            <person name="Jiang J."/>
            <person name="Wang Q."/>
            <person name="Zhang B."/>
            <person name="Ji P."/>
            <person name="Sakyi L.B."/>
            <person name="Cui X."/>
            <person name="Yuan T."/>
            <person name="Jiang B."/>
            <person name="Yang W."/>
            <person name="Lam T.T.-Y."/>
            <person name="Chang Q."/>
            <person name="Ding S."/>
            <person name="Wang X."/>
            <person name="Zhu J."/>
            <person name="Ruan X."/>
            <person name="Zhao L."/>
            <person name="Wei J."/>
            <person name="Que T."/>
            <person name="Du C."/>
            <person name="Cheng J."/>
            <person name="Dai P."/>
            <person name="Han X."/>
            <person name="Huang E."/>
            <person name="Gao Y."/>
            <person name="Liu J."/>
            <person name="Shao H."/>
            <person name="Ye R."/>
            <person name="Li L."/>
            <person name="Wei W."/>
            <person name="Wang X."/>
            <person name="Wang C."/>
            <person name="Huo Q."/>
            <person name="Li W."/>
            <person name="Guo W."/>
            <person name="Chen H."/>
            <person name="Chen S."/>
            <person name="Zhou L."/>
            <person name="Zhou L."/>
            <person name="Ni X."/>
            <person name="Tian J."/>
            <person name="Zhou Y."/>
            <person name="Sheng Y."/>
            <person name="Liu T."/>
            <person name="Pan Y."/>
            <person name="Xia L."/>
            <person name="Li J."/>
            <person name="Zhao F."/>
            <person name="Cao W."/>
        </authorList>
    </citation>
    <scope>NUCLEOTIDE SEQUENCE</scope>
    <source>
        <strain evidence="2">Rmic-2018</strain>
        <tissue evidence="2">Larvae</tissue>
    </source>
</reference>
<dbReference type="InterPro" id="IPR032675">
    <property type="entry name" value="LRR_dom_sf"/>
</dbReference>
<reference evidence="2" key="1">
    <citation type="journal article" date="2020" name="Cell">
        <title>Large-Scale Comparative Analyses of Tick Genomes Elucidate Their Genetic Diversity and Vector Capacities.</title>
        <authorList>
            <consortium name="Tick Genome and Microbiome Consortium (TIGMIC)"/>
            <person name="Jia N."/>
            <person name="Wang J."/>
            <person name="Shi W."/>
            <person name="Du L."/>
            <person name="Sun Y."/>
            <person name="Zhan W."/>
            <person name="Jiang J.F."/>
            <person name="Wang Q."/>
            <person name="Zhang B."/>
            <person name="Ji P."/>
            <person name="Bell-Sakyi L."/>
            <person name="Cui X.M."/>
            <person name="Yuan T.T."/>
            <person name="Jiang B.G."/>
            <person name="Yang W.F."/>
            <person name="Lam T.T."/>
            <person name="Chang Q.C."/>
            <person name="Ding S.J."/>
            <person name="Wang X.J."/>
            <person name="Zhu J.G."/>
            <person name="Ruan X.D."/>
            <person name="Zhao L."/>
            <person name="Wei J.T."/>
            <person name="Ye R.Z."/>
            <person name="Que T.C."/>
            <person name="Du C.H."/>
            <person name="Zhou Y.H."/>
            <person name="Cheng J.X."/>
            <person name="Dai P.F."/>
            <person name="Guo W.B."/>
            <person name="Han X.H."/>
            <person name="Huang E.J."/>
            <person name="Li L.F."/>
            <person name="Wei W."/>
            <person name="Gao Y.C."/>
            <person name="Liu J.Z."/>
            <person name="Shao H.Z."/>
            <person name="Wang X."/>
            <person name="Wang C.C."/>
            <person name="Yang T.C."/>
            <person name="Huo Q.B."/>
            <person name="Li W."/>
            <person name="Chen H.Y."/>
            <person name="Chen S.E."/>
            <person name="Zhou L.G."/>
            <person name="Ni X.B."/>
            <person name="Tian J.H."/>
            <person name="Sheng Y."/>
            <person name="Liu T."/>
            <person name="Pan Y.S."/>
            <person name="Xia L.Y."/>
            <person name="Li J."/>
            <person name="Zhao F."/>
            <person name="Cao W.C."/>
        </authorList>
    </citation>
    <scope>NUCLEOTIDE SEQUENCE</scope>
    <source>
        <strain evidence="2">Rmic-2018</strain>
    </source>
</reference>
<dbReference type="EMBL" id="JABSTU010000002">
    <property type="protein sequence ID" value="KAH8038075.1"/>
    <property type="molecule type" value="Genomic_DNA"/>
</dbReference>
<protein>
    <submittedName>
        <fullName evidence="2">Uncharacterized protein</fullName>
    </submittedName>
</protein>
<organism evidence="2 3">
    <name type="scientific">Rhipicephalus microplus</name>
    <name type="common">Cattle tick</name>
    <name type="synonym">Boophilus microplus</name>
    <dbReference type="NCBI Taxonomy" id="6941"/>
    <lineage>
        <taxon>Eukaryota</taxon>
        <taxon>Metazoa</taxon>
        <taxon>Ecdysozoa</taxon>
        <taxon>Arthropoda</taxon>
        <taxon>Chelicerata</taxon>
        <taxon>Arachnida</taxon>
        <taxon>Acari</taxon>
        <taxon>Parasitiformes</taxon>
        <taxon>Ixodida</taxon>
        <taxon>Ixodoidea</taxon>
        <taxon>Ixodidae</taxon>
        <taxon>Rhipicephalinae</taxon>
        <taxon>Rhipicephalus</taxon>
        <taxon>Boophilus</taxon>
    </lineage>
</organism>
<keyword evidence="3" id="KW-1185">Reference proteome</keyword>
<dbReference type="InterPro" id="IPR052201">
    <property type="entry name" value="LRR-containing_regulator"/>
</dbReference>
<name>A0A9J6EUB9_RHIMP</name>
<evidence type="ECO:0000256" key="1">
    <source>
        <dbReference type="ARBA" id="ARBA00022737"/>
    </source>
</evidence>
<evidence type="ECO:0000313" key="2">
    <source>
        <dbReference type="EMBL" id="KAH8038075.1"/>
    </source>
</evidence>
<keyword evidence="1" id="KW-0677">Repeat</keyword>
<dbReference type="PANTHER" id="PTHR24111:SF0">
    <property type="entry name" value="LEUCINE-RICH REPEAT-CONTAINING PROTEIN"/>
    <property type="match status" value="1"/>
</dbReference>
<dbReference type="PANTHER" id="PTHR24111">
    <property type="entry name" value="LEUCINE-RICH REPEAT-CONTAINING PROTEIN 34"/>
    <property type="match status" value="1"/>
</dbReference>